<name>A0A409YXH4_9AGAR</name>
<protein>
    <recommendedName>
        <fullName evidence="2">Peptidase C14 caspase domain-containing protein</fullName>
    </recommendedName>
</protein>
<evidence type="ECO:0000256" key="1">
    <source>
        <dbReference type="ARBA" id="ARBA00009005"/>
    </source>
</evidence>
<dbReference type="PANTHER" id="PTHR48104:SF30">
    <property type="entry name" value="METACASPASE-1"/>
    <property type="match status" value="1"/>
</dbReference>
<dbReference type="AlphaFoldDB" id="A0A409YXH4"/>
<dbReference type="InParanoid" id="A0A409YXH4"/>
<dbReference type="Pfam" id="PF00656">
    <property type="entry name" value="Peptidase_C14"/>
    <property type="match status" value="1"/>
</dbReference>
<keyword evidence="4" id="KW-1185">Reference proteome</keyword>
<dbReference type="PANTHER" id="PTHR48104">
    <property type="entry name" value="METACASPASE-4"/>
    <property type="match status" value="1"/>
</dbReference>
<dbReference type="GO" id="GO:0004197">
    <property type="term" value="F:cysteine-type endopeptidase activity"/>
    <property type="evidence" value="ECO:0007669"/>
    <property type="project" value="InterPro"/>
</dbReference>
<evidence type="ECO:0000313" key="4">
    <source>
        <dbReference type="Proteomes" id="UP000284706"/>
    </source>
</evidence>
<dbReference type="Proteomes" id="UP000284706">
    <property type="component" value="Unassembled WGS sequence"/>
</dbReference>
<evidence type="ECO:0000313" key="3">
    <source>
        <dbReference type="EMBL" id="PPR07707.1"/>
    </source>
</evidence>
<sequence length="603" mass="67011">MSNRIFALLVGVSRYQSPTIANLWSCAEDAKTMRTWLLDNFHVPREHICLLEDRKATRQNMEDTFMRHLVNNSAIERGDAIIFYFAGHGSCLPAPAGWFTCDEPGELVQVICAQDFDSKESLGWNAGISDRSFNALLQDLILVKGDNVTVILDCCFSPSEQRIHKSSVRLSRWTKAMRATSDDLYRGLWVGARGKAYSSKFGFFDPTSSHTVLAASAPALEQRSGGHFTSSFQGAVARLPLHRTSYAQFIDYLGKEVGDLNEFRCTAKMNVGAIHGVTVGTEMSLHLHNHWFSFNPPFAHCTATDVGSTCTSARYNSPTSDIPQSCWAKVVKWNNSPPLRVCLKASLASFLHPTDLAGALSIKSGVGISTSGVKVLRVKRENMAELSLGLHHKILCVEHAKILSHMERNVFEIANKPVAQGIDDATQFRFHLMRRNDKGPLHNLVDLKIYVVGISASIEVRGNGVAIIPYQKGDTYRIKLRNNSSLHLWPYLVYMDPRCHGISVLHSPDVFGEKAPLPSLEVLDIGPEKLQLISSDLFGLRSVKSVYLKLFLSSVPVDLKLLEQNSVLQNLSEESKSPIIFDLPPDETVWDTALASLIFVPRF</sequence>
<comment type="caution">
    <text evidence="3">The sequence shown here is derived from an EMBL/GenBank/DDBJ whole genome shotgun (WGS) entry which is preliminary data.</text>
</comment>
<comment type="similarity">
    <text evidence="1">Belongs to the peptidase C14B family.</text>
</comment>
<organism evidence="3 4">
    <name type="scientific">Gymnopilus dilepis</name>
    <dbReference type="NCBI Taxonomy" id="231916"/>
    <lineage>
        <taxon>Eukaryota</taxon>
        <taxon>Fungi</taxon>
        <taxon>Dikarya</taxon>
        <taxon>Basidiomycota</taxon>
        <taxon>Agaricomycotina</taxon>
        <taxon>Agaricomycetes</taxon>
        <taxon>Agaricomycetidae</taxon>
        <taxon>Agaricales</taxon>
        <taxon>Agaricineae</taxon>
        <taxon>Hymenogastraceae</taxon>
        <taxon>Gymnopilus</taxon>
    </lineage>
</organism>
<feature type="domain" description="Peptidase C14 caspase" evidence="2">
    <location>
        <begin position="6"/>
        <end position="160"/>
    </location>
</feature>
<dbReference type="OrthoDB" id="3223806at2759"/>
<evidence type="ECO:0000259" key="2">
    <source>
        <dbReference type="Pfam" id="PF00656"/>
    </source>
</evidence>
<dbReference type="InterPro" id="IPR011600">
    <property type="entry name" value="Pept_C14_caspase"/>
</dbReference>
<dbReference type="GO" id="GO:0005737">
    <property type="term" value="C:cytoplasm"/>
    <property type="evidence" value="ECO:0007669"/>
    <property type="project" value="TreeGrafter"/>
</dbReference>
<reference evidence="3 4" key="1">
    <citation type="journal article" date="2018" name="Evol. Lett.">
        <title>Horizontal gene cluster transfer increased hallucinogenic mushroom diversity.</title>
        <authorList>
            <person name="Reynolds H.T."/>
            <person name="Vijayakumar V."/>
            <person name="Gluck-Thaler E."/>
            <person name="Korotkin H.B."/>
            <person name="Matheny P.B."/>
            <person name="Slot J.C."/>
        </authorList>
    </citation>
    <scope>NUCLEOTIDE SEQUENCE [LARGE SCALE GENOMIC DNA]</scope>
    <source>
        <strain evidence="3 4">SRW20</strain>
    </source>
</reference>
<dbReference type="InterPro" id="IPR050452">
    <property type="entry name" value="Metacaspase"/>
</dbReference>
<accession>A0A409YXH4</accession>
<dbReference type="Gene3D" id="3.40.50.1460">
    <property type="match status" value="1"/>
</dbReference>
<dbReference type="EMBL" id="NHYE01000021">
    <property type="protein sequence ID" value="PPR07707.1"/>
    <property type="molecule type" value="Genomic_DNA"/>
</dbReference>
<dbReference type="GO" id="GO:0006508">
    <property type="term" value="P:proteolysis"/>
    <property type="evidence" value="ECO:0007669"/>
    <property type="project" value="InterPro"/>
</dbReference>
<gene>
    <name evidence="3" type="ORF">CVT26_003730</name>
</gene>
<proteinExistence type="inferred from homology"/>